<dbReference type="HOGENOM" id="CLU_2387605_0_0_1"/>
<dbReference type="GeneID" id="63674387"/>
<dbReference type="VEuPathDB" id="FungiDB:SPBR_01149"/>
<name>A0A0C2FH78_9PEZI</name>
<dbReference type="Proteomes" id="UP000031575">
    <property type="component" value="Unassembled WGS sequence"/>
</dbReference>
<accession>A0A0C2FH78</accession>
<dbReference type="EMBL" id="AWTV01000008">
    <property type="protein sequence ID" value="KIH90448.1"/>
    <property type="molecule type" value="Genomic_DNA"/>
</dbReference>
<organism evidence="2 3">
    <name type="scientific">Sporothrix brasiliensis 5110</name>
    <dbReference type="NCBI Taxonomy" id="1398154"/>
    <lineage>
        <taxon>Eukaryota</taxon>
        <taxon>Fungi</taxon>
        <taxon>Dikarya</taxon>
        <taxon>Ascomycota</taxon>
        <taxon>Pezizomycotina</taxon>
        <taxon>Sordariomycetes</taxon>
        <taxon>Sordariomycetidae</taxon>
        <taxon>Ophiostomatales</taxon>
        <taxon>Ophiostomataceae</taxon>
        <taxon>Sporothrix</taxon>
    </lineage>
</organism>
<keyword evidence="3" id="KW-1185">Reference proteome</keyword>
<gene>
    <name evidence="2" type="ORF">SPBR_01149</name>
</gene>
<evidence type="ECO:0000313" key="3">
    <source>
        <dbReference type="Proteomes" id="UP000031575"/>
    </source>
</evidence>
<reference evidence="2 3" key="1">
    <citation type="journal article" date="2014" name="BMC Genomics">
        <title>Comparative genomics of the major fungal agents of human and animal Sporotrichosis: Sporothrix schenckii and Sporothrix brasiliensis.</title>
        <authorList>
            <person name="Teixeira M.M."/>
            <person name="de Almeida L.G."/>
            <person name="Kubitschek-Barreira P."/>
            <person name="Alves F.L."/>
            <person name="Kioshima E.S."/>
            <person name="Abadio A.K."/>
            <person name="Fernandes L."/>
            <person name="Derengowski L.S."/>
            <person name="Ferreira K.S."/>
            <person name="Souza R.C."/>
            <person name="Ruiz J.C."/>
            <person name="de Andrade N.C."/>
            <person name="Paes H.C."/>
            <person name="Nicola A.M."/>
            <person name="Albuquerque P."/>
            <person name="Gerber A.L."/>
            <person name="Martins V.P."/>
            <person name="Peconick L.D."/>
            <person name="Neto A.V."/>
            <person name="Chaucanez C.B."/>
            <person name="Silva P.A."/>
            <person name="Cunha O.L."/>
            <person name="de Oliveira F.F."/>
            <person name="dos Santos T.C."/>
            <person name="Barros A.L."/>
            <person name="Soares M.A."/>
            <person name="de Oliveira L.M."/>
            <person name="Marini M.M."/>
            <person name="Villalobos-Duno H."/>
            <person name="Cunha M.M."/>
            <person name="de Hoog S."/>
            <person name="da Silveira J.F."/>
            <person name="Henrissat B."/>
            <person name="Nino-Vega G.A."/>
            <person name="Cisalpino P.S."/>
            <person name="Mora-Montes H.M."/>
            <person name="Almeida S.R."/>
            <person name="Stajich J.E."/>
            <person name="Lopes-Bezerra L.M."/>
            <person name="Vasconcelos A.T."/>
            <person name="Felipe M.S."/>
        </authorList>
    </citation>
    <scope>NUCLEOTIDE SEQUENCE [LARGE SCALE GENOMIC DNA]</scope>
    <source>
        <strain evidence="2 3">5110</strain>
    </source>
</reference>
<evidence type="ECO:0000256" key="1">
    <source>
        <dbReference type="SAM" id="MobiDB-lite"/>
    </source>
</evidence>
<dbReference type="RefSeq" id="XP_040618458.1">
    <property type="nucleotide sequence ID" value="XM_040759466.1"/>
</dbReference>
<protein>
    <submittedName>
        <fullName evidence="2">Uncharacterized protein</fullName>
    </submittedName>
</protein>
<sequence>MLSICSVQMSLTNWDVAGSALKAAVRLNVWLGDTDGSNGEPEKGAGAGGSMGREEVRSGLAQTVEYVLHGVSGFSTTEHHELRDRDAIFPGWNQ</sequence>
<feature type="region of interest" description="Disordered" evidence="1">
    <location>
        <begin position="32"/>
        <end position="54"/>
    </location>
</feature>
<comment type="caution">
    <text evidence="2">The sequence shown here is derived from an EMBL/GenBank/DDBJ whole genome shotgun (WGS) entry which is preliminary data.</text>
</comment>
<evidence type="ECO:0000313" key="2">
    <source>
        <dbReference type="EMBL" id="KIH90448.1"/>
    </source>
</evidence>
<proteinExistence type="predicted"/>
<dbReference type="AlphaFoldDB" id="A0A0C2FH78"/>